<feature type="transmembrane region" description="Helical" evidence="1">
    <location>
        <begin position="234"/>
        <end position="253"/>
    </location>
</feature>
<feature type="transmembrane region" description="Helical" evidence="1">
    <location>
        <begin position="7"/>
        <end position="26"/>
    </location>
</feature>
<feature type="transmembrane region" description="Helical" evidence="1">
    <location>
        <begin position="59"/>
        <end position="77"/>
    </location>
</feature>
<dbReference type="eggNOG" id="ENOG502Z99N">
    <property type="taxonomic scope" value="Bacteria"/>
</dbReference>
<accession>I3CHL4</accession>
<evidence type="ECO:0000256" key="1">
    <source>
        <dbReference type="SAM" id="Phobius"/>
    </source>
</evidence>
<feature type="transmembrane region" description="Helical" evidence="1">
    <location>
        <begin position="128"/>
        <end position="148"/>
    </location>
</feature>
<sequence>MTHNKHSVILSIAGIFLFLMIILSIIHGLTKLTHPVLAGICAWLAGILLFKRVSRQQKYQVWIIFTIGLLGIIFSLSQNNQAVLSAAISINQAVLAMLASVGFLRLVTQPRLQKHETLPTGKSALLRTLYGVHLFGFFINMSVLVIMGDRLAAQQHTLSRQQAIILSRAFGMAVLWSPFFAAMAVVYLYIPHINFLLLMLMGFPLALCGLWLTGRALNGEAESESFTGYPMHFAALWIPSLLALCVVITHFLLPQVPVLTLITLLPLLLVFLVLSLRHGGRSAFQQFYTHITHGLPTMSGELLLFLAAGVMAAGISGVLQVLAIQLPLSQFGFIEASFLLIVILSIAFIGVHPLISITTLSPLFLPIPHDPNLLGMTFLIGWGLGVSGTPFSAMHLMMQGRFHLNTYTMTRWNIGFTLKMIGLSLFVLYSYDWING</sequence>
<keyword evidence="1" id="KW-1133">Transmembrane helix</keyword>
<keyword evidence="1" id="KW-0812">Transmembrane</keyword>
<gene>
    <name evidence="2" type="ORF">BegalDRAFT_2253</name>
</gene>
<organism evidence="2 3">
    <name type="scientific">Beggiatoa alba B18LD</name>
    <dbReference type="NCBI Taxonomy" id="395493"/>
    <lineage>
        <taxon>Bacteria</taxon>
        <taxon>Pseudomonadati</taxon>
        <taxon>Pseudomonadota</taxon>
        <taxon>Gammaproteobacteria</taxon>
        <taxon>Thiotrichales</taxon>
        <taxon>Thiotrichaceae</taxon>
        <taxon>Beggiatoa</taxon>
    </lineage>
</organism>
<dbReference type="STRING" id="395493.BegalDRAFT_2253"/>
<name>I3CHL4_9GAMM</name>
<dbReference type="EMBL" id="JH600070">
    <property type="protein sequence ID" value="EIJ43107.1"/>
    <property type="molecule type" value="Genomic_DNA"/>
</dbReference>
<feature type="transmembrane region" description="Helical" evidence="1">
    <location>
        <begin position="410"/>
        <end position="431"/>
    </location>
</feature>
<feature type="transmembrane region" description="Helical" evidence="1">
    <location>
        <begin position="32"/>
        <end position="50"/>
    </location>
</feature>
<dbReference type="Proteomes" id="UP000005744">
    <property type="component" value="Unassembled WGS sequence"/>
</dbReference>
<protein>
    <submittedName>
        <fullName evidence="2">Uncharacterized protein</fullName>
    </submittedName>
</protein>
<proteinExistence type="predicted"/>
<keyword evidence="3" id="KW-1185">Reference proteome</keyword>
<dbReference type="AlphaFoldDB" id="I3CHL4"/>
<feature type="transmembrane region" description="Helical" evidence="1">
    <location>
        <begin position="168"/>
        <end position="190"/>
    </location>
</feature>
<dbReference type="HOGENOM" id="CLU_049305_0_0_6"/>
<evidence type="ECO:0000313" key="3">
    <source>
        <dbReference type="Proteomes" id="UP000005744"/>
    </source>
</evidence>
<feature type="transmembrane region" description="Helical" evidence="1">
    <location>
        <begin position="258"/>
        <end position="276"/>
    </location>
</feature>
<feature type="transmembrane region" description="Helical" evidence="1">
    <location>
        <begin position="302"/>
        <end position="324"/>
    </location>
</feature>
<reference evidence="2 3" key="1">
    <citation type="submission" date="2011-11" db="EMBL/GenBank/DDBJ databases">
        <title>Improved High-Quality Draft sequence of Beggiatoa alba B18lD.</title>
        <authorList>
            <consortium name="US DOE Joint Genome Institute"/>
            <person name="Lucas S."/>
            <person name="Han J."/>
            <person name="Lapidus A."/>
            <person name="Cheng J.-F."/>
            <person name="Goodwin L."/>
            <person name="Pitluck S."/>
            <person name="Peters L."/>
            <person name="Mikhailova N."/>
            <person name="Held B."/>
            <person name="Detter J.C."/>
            <person name="Han C."/>
            <person name="Tapia R."/>
            <person name="Land M."/>
            <person name="Hauser L."/>
            <person name="Kyrpides N."/>
            <person name="Ivanova N."/>
            <person name="Pagani I."/>
            <person name="Samuel K."/>
            <person name="Teske A."/>
            <person name="Mueller J."/>
            <person name="Woyke T."/>
        </authorList>
    </citation>
    <scope>NUCLEOTIDE SEQUENCE [LARGE SCALE GENOMIC DNA]</scope>
    <source>
        <strain evidence="2 3">B18LD</strain>
    </source>
</reference>
<evidence type="ECO:0000313" key="2">
    <source>
        <dbReference type="EMBL" id="EIJ43107.1"/>
    </source>
</evidence>
<feature type="transmembrane region" description="Helical" evidence="1">
    <location>
        <begin position="375"/>
        <end position="398"/>
    </location>
</feature>
<feature type="transmembrane region" description="Helical" evidence="1">
    <location>
        <begin position="83"/>
        <end position="107"/>
    </location>
</feature>
<keyword evidence="1" id="KW-0472">Membrane</keyword>
<feature type="transmembrane region" description="Helical" evidence="1">
    <location>
        <begin position="336"/>
        <end position="355"/>
    </location>
</feature>
<feature type="transmembrane region" description="Helical" evidence="1">
    <location>
        <begin position="195"/>
        <end position="214"/>
    </location>
</feature>